<dbReference type="InterPro" id="IPR004276">
    <property type="entry name" value="GlycoTrans_28_N"/>
</dbReference>
<dbReference type="SUPFAM" id="SSF53756">
    <property type="entry name" value="UDP-Glycosyltransferase/glycogen phosphorylase"/>
    <property type="match status" value="1"/>
</dbReference>
<dbReference type="EMBL" id="CAJNOQ010003068">
    <property type="protein sequence ID" value="CAF0993614.1"/>
    <property type="molecule type" value="Genomic_DNA"/>
</dbReference>
<dbReference type="FunFam" id="3.40.50.2000:FF:000009">
    <property type="entry name" value="Sterol 3-beta-glucosyltransferase UGT80A2"/>
    <property type="match status" value="1"/>
</dbReference>
<feature type="domain" description="Glycosyltransferase family 28 N-terminal" evidence="2">
    <location>
        <begin position="283"/>
        <end position="430"/>
    </location>
</feature>
<dbReference type="InterPro" id="IPR050426">
    <property type="entry name" value="Glycosyltransferase_28"/>
</dbReference>
<organism evidence="4 6">
    <name type="scientific">Didymodactylos carnosus</name>
    <dbReference type="NCBI Taxonomy" id="1234261"/>
    <lineage>
        <taxon>Eukaryota</taxon>
        <taxon>Metazoa</taxon>
        <taxon>Spiralia</taxon>
        <taxon>Gnathifera</taxon>
        <taxon>Rotifera</taxon>
        <taxon>Eurotatoria</taxon>
        <taxon>Bdelloidea</taxon>
        <taxon>Philodinida</taxon>
        <taxon>Philodinidae</taxon>
        <taxon>Didymodactylos</taxon>
    </lineage>
</organism>
<dbReference type="InterPro" id="IPR002213">
    <property type="entry name" value="UDP_glucos_trans"/>
</dbReference>
<dbReference type="EMBL" id="CAJOBC010003068">
    <property type="protein sequence ID" value="CAF3765410.1"/>
    <property type="molecule type" value="Genomic_DNA"/>
</dbReference>
<comment type="caution">
    <text evidence="4">The sequence shown here is derived from an EMBL/GenBank/DDBJ whole genome shotgun (WGS) entry which is preliminary data.</text>
</comment>
<dbReference type="Pfam" id="PF06722">
    <property type="entry name" value="EryCIII-like_C"/>
    <property type="match status" value="1"/>
</dbReference>
<dbReference type="GO" id="GO:0005975">
    <property type="term" value="P:carbohydrate metabolic process"/>
    <property type="evidence" value="ECO:0007669"/>
    <property type="project" value="InterPro"/>
</dbReference>
<evidence type="ECO:0000313" key="4">
    <source>
        <dbReference type="EMBL" id="CAF0993614.1"/>
    </source>
</evidence>
<evidence type="ECO:0000313" key="6">
    <source>
        <dbReference type="Proteomes" id="UP000663829"/>
    </source>
</evidence>
<evidence type="ECO:0000259" key="3">
    <source>
        <dbReference type="Pfam" id="PF06722"/>
    </source>
</evidence>
<dbReference type="Proteomes" id="UP000663829">
    <property type="component" value="Unassembled WGS sequence"/>
</dbReference>
<evidence type="ECO:0000259" key="2">
    <source>
        <dbReference type="Pfam" id="PF03033"/>
    </source>
</evidence>
<feature type="domain" description="Erythromycin biosynthesis protein CIII-like C-terminal" evidence="3">
    <location>
        <begin position="592"/>
        <end position="699"/>
    </location>
</feature>
<dbReference type="CDD" id="cd03784">
    <property type="entry name" value="GT1_Gtf-like"/>
    <property type="match status" value="1"/>
</dbReference>
<dbReference type="InterPro" id="IPR010610">
    <property type="entry name" value="EryCIII-like_C"/>
</dbReference>
<dbReference type="OrthoDB" id="5835829at2759"/>
<dbReference type="Proteomes" id="UP000681722">
    <property type="component" value="Unassembled WGS sequence"/>
</dbReference>
<evidence type="ECO:0000313" key="5">
    <source>
        <dbReference type="EMBL" id="CAF3765410.1"/>
    </source>
</evidence>
<dbReference type="SUPFAM" id="SSF49785">
    <property type="entry name" value="Galactose-binding domain-like"/>
    <property type="match status" value="1"/>
</dbReference>
<reference evidence="4" key="1">
    <citation type="submission" date="2021-02" db="EMBL/GenBank/DDBJ databases">
        <authorList>
            <person name="Nowell W R."/>
        </authorList>
    </citation>
    <scope>NUCLEOTIDE SEQUENCE</scope>
</reference>
<dbReference type="InterPro" id="IPR008979">
    <property type="entry name" value="Galactose-bd-like_sf"/>
</dbReference>
<gene>
    <name evidence="4" type="ORF">GPM918_LOCUS13382</name>
    <name evidence="5" type="ORF">SRO942_LOCUS13382</name>
</gene>
<dbReference type="Gene3D" id="3.40.50.2000">
    <property type="entry name" value="Glycogen Phosphorylase B"/>
    <property type="match status" value="2"/>
</dbReference>
<protein>
    <recommendedName>
        <fullName evidence="7">Sterol 3-beta-glucosyltransferase</fullName>
    </recommendedName>
</protein>
<dbReference type="PANTHER" id="PTHR48050">
    <property type="entry name" value="STEROL 3-BETA-GLUCOSYLTRANSFERASE"/>
    <property type="match status" value="1"/>
</dbReference>
<evidence type="ECO:0008006" key="7">
    <source>
        <dbReference type="Google" id="ProtNLM"/>
    </source>
</evidence>
<dbReference type="Gene3D" id="2.60.120.260">
    <property type="entry name" value="Galactose-binding domain-like"/>
    <property type="match status" value="1"/>
</dbReference>
<name>A0A814GCK6_9BILA</name>
<dbReference type="AlphaFoldDB" id="A0A814GCK6"/>
<dbReference type="PANTHER" id="PTHR48050:SF13">
    <property type="entry name" value="STEROL 3-BETA-GLUCOSYLTRANSFERASE UGT80A2"/>
    <property type="match status" value="1"/>
</dbReference>
<accession>A0A814GCK6</accession>
<dbReference type="Pfam" id="PF03033">
    <property type="entry name" value="Glyco_transf_28"/>
    <property type="match status" value="1"/>
</dbReference>
<dbReference type="GO" id="GO:0016906">
    <property type="term" value="F:sterol 3-beta-glucosyltransferase activity"/>
    <property type="evidence" value="ECO:0007669"/>
    <property type="project" value="UniProtKB-ARBA"/>
</dbReference>
<sequence length="1144" mass="128568">MTAFASCQIRFLKNKQIMEAHREDLTNIDFDNNWKCYCQLASEEINEENMTTAAYNIDTNHRWFSIDLPHIIDMNKSRKFKETTLYKWWYRKRFDWASLDKQMQQQIHLSFEPYDDLNDSSVSTDITAIIWLNNTQIFSGLFMALTSPIEVSSELLHCENIDEQKHNNIMVICCSNSTLSLHARLTLHGKIICATGQVNVNEESVTKDSTSEQKQNEILDYTIGLDDTSGRIDVMFKSKKKHKAPLKPITSSPNFVRYDRNEKQIDENKEELNDDLLIPRLAIVILIVGTRGDVQPFIALGQALRANGHRVRLATHEVFRSFVRGNGLEFYPLDGDPVDLISFMVKNAGIIPSMDSIIAGDVGKKRRFLSDILASTWQACIANDDETDMPFTAEAIIANPPSFGHVHCAEKLQIPLHIMFTMPWTPSTAFPHPLSNIDNSTGSRKLINRYSYDVIEMLTWTGLRDIINNFRKKILGLSTINTSQAINLLNDERVPHTYCWSPSLVSKPDDWGVHINVSGFFFLDLGIAYTNPPRDLLDFLQLNDDNHNESKLPPPIYIGFGSIAGHDSSRILTIVTDAFNQTGYRAVLSGLASDTDHLPSNIFKIGNVPHDWLFQHVSAVCHHGGAGTTAAGLRAGKPTIIVPFFGDQFFWGTVIAKSGAGPQPIPGKSITTEQLIEAFHFVHKPTTRAAAECLRDFILQEDGCTAAVRAFHANLPLTRMYSDLEPTFAACYRSDKYRIQISRPVAQVLVSAGLLEEAQLRPHLTREWQFKHDNHMHVIMHGLFDHSQKAFSKMFINTASELRRGASNENLSKRALEGAGTVAKGIGLGMGHLTIGCFLLYGELTDILYRLPYLYDPYTDSKARPRPVVIDFKSGAKAAGLILWNGWKDGVTGLIKQPRAGYKRHGILGGAAGSLIATVNIWMKPGISTLSSITWLGRGLHASVRNVLEKYKKEGRRLSPKLFDVTSSLSTASNEEIQNENDREVSSAAKIAANISGFHPKVCQNIIDEFEKIKAEHERHMGSASTKKKYPVVYISNNNKMITTLSNPSLNGLLVHKKPSRSLLAKMEPPPVLSAAENEQQKQEQRIVSAADLPFVSANSQFFYSPIYRRYFGLTPPNPRLCNPRLLEDYIDWYINVYMEEELP</sequence>
<proteinExistence type="predicted"/>
<keyword evidence="6" id="KW-1185">Reference proteome</keyword>
<evidence type="ECO:0000256" key="1">
    <source>
        <dbReference type="ARBA" id="ARBA00022679"/>
    </source>
</evidence>
<keyword evidence="1" id="KW-0808">Transferase</keyword>